<evidence type="ECO:0000259" key="5">
    <source>
        <dbReference type="PROSITE" id="PS50305"/>
    </source>
</evidence>
<evidence type="ECO:0000313" key="6">
    <source>
        <dbReference type="EMBL" id="KAJ1725717.1"/>
    </source>
</evidence>
<dbReference type="OrthoDB" id="424302at2759"/>
<sequence length="315" mass="34805">MPPPFAKVKIQGLYGLPKSHTQVTTAVLDSVTDYFRRHRGRVLGVTGAGVSVASGIPDYRGPKGTYRVYGGYTPILHHELVLQHRSRQRYWARSFFGIRPAFLAKPNSIHFALADLEHGGYLNGLVTQNVDGLHIQAGSKNVLELHGTLKNVRCLNCDHTESRADFQKRLEELNPSWVTYFRHMAESGEEPARRPDGDVELPPTLQYDDFEYPTCDQCHLGHYMPTVVFFGGNVADHVRSRSFEMVDGADALFVCGTSLATFSAYRLVKHAREQGKEIMIVNLGETRGDKDATAKLEASAEAVVPPVAAALGVSV</sequence>
<feature type="binding site" evidence="4">
    <location>
        <position position="154"/>
    </location>
    <ligand>
        <name>Zn(2+)</name>
        <dbReference type="ChEBI" id="CHEBI:29105"/>
    </ligand>
</feature>
<dbReference type="GO" id="GO:0070403">
    <property type="term" value="F:NAD+ binding"/>
    <property type="evidence" value="ECO:0007669"/>
    <property type="project" value="InterPro"/>
</dbReference>
<dbReference type="InterPro" id="IPR026591">
    <property type="entry name" value="Sirtuin_cat_small_dom_sf"/>
</dbReference>
<dbReference type="SUPFAM" id="SSF52467">
    <property type="entry name" value="DHS-like NAD/FAD-binding domain"/>
    <property type="match status" value="1"/>
</dbReference>
<feature type="binding site" evidence="4">
    <location>
        <position position="218"/>
    </location>
    <ligand>
        <name>Zn(2+)</name>
        <dbReference type="ChEBI" id="CHEBI:29105"/>
    </ligand>
</feature>
<organism evidence="6 7">
    <name type="scientific">Coemansia erecta</name>
    <dbReference type="NCBI Taxonomy" id="147472"/>
    <lineage>
        <taxon>Eukaryota</taxon>
        <taxon>Fungi</taxon>
        <taxon>Fungi incertae sedis</taxon>
        <taxon>Zoopagomycota</taxon>
        <taxon>Kickxellomycotina</taxon>
        <taxon>Kickxellomycetes</taxon>
        <taxon>Kickxellales</taxon>
        <taxon>Kickxellaceae</taxon>
        <taxon>Coemansia</taxon>
    </lineage>
</organism>
<dbReference type="PANTHER" id="PTHR11085:SF10">
    <property type="entry name" value="NAD-DEPENDENT PROTEIN DEACYLASE SIRTUIN-5, MITOCHONDRIAL-RELATED"/>
    <property type="match status" value="1"/>
</dbReference>
<dbReference type="InterPro" id="IPR050134">
    <property type="entry name" value="NAD-dep_sirtuin_deacylases"/>
</dbReference>
<evidence type="ECO:0000256" key="3">
    <source>
        <dbReference type="ARBA" id="ARBA00023027"/>
    </source>
</evidence>
<feature type="active site" description="Proton acceptor" evidence="4">
    <location>
        <position position="146"/>
    </location>
</feature>
<feature type="binding site" evidence="4">
    <location>
        <position position="215"/>
    </location>
    <ligand>
        <name>Zn(2+)</name>
        <dbReference type="ChEBI" id="CHEBI:29105"/>
    </ligand>
</feature>
<dbReference type="PROSITE" id="PS50305">
    <property type="entry name" value="SIRTUIN"/>
    <property type="match status" value="1"/>
</dbReference>
<dbReference type="InterPro" id="IPR029035">
    <property type="entry name" value="DHS-like_NAD/FAD-binding_dom"/>
</dbReference>
<accession>A0A9W7Y8H3</accession>
<keyword evidence="4" id="KW-0479">Metal-binding</keyword>
<keyword evidence="3" id="KW-0520">NAD</keyword>
<dbReference type="InterPro" id="IPR026590">
    <property type="entry name" value="Ssirtuin_cat_dom"/>
</dbReference>
<proteinExistence type="inferred from homology"/>
<name>A0A9W7Y8H3_9FUNG</name>
<dbReference type="Gene3D" id="3.30.1600.10">
    <property type="entry name" value="SIR2/SIRT2 'Small Domain"/>
    <property type="match status" value="1"/>
</dbReference>
<reference evidence="6" key="1">
    <citation type="submission" date="2022-07" db="EMBL/GenBank/DDBJ databases">
        <title>Phylogenomic reconstructions and comparative analyses of Kickxellomycotina fungi.</title>
        <authorList>
            <person name="Reynolds N.K."/>
            <person name="Stajich J.E."/>
            <person name="Barry K."/>
            <person name="Grigoriev I.V."/>
            <person name="Crous P."/>
            <person name="Smith M.E."/>
        </authorList>
    </citation>
    <scope>NUCLEOTIDE SEQUENCE</scope>
    <source>
        <strain evidence="6">NBRC 32514</strain>
    </source>
</reference>
<evidence type="ECO:0000256" key="2">
    <source>
        <dbReference type="ARBA" id="ARBA00022679"/>
    </source>
</evidence>
<comment type="similarity">
    <text evidence="1">Belongs to the sirtuin family. Class I subfamily.</text>
</comment>
<feature type="domain" description="Deacetylase sirtuin-type" evidence="5">
    <location>
        <begin position="21"/>
        <end position="315"/>
    </location>
</feature>
<protein>
    <recommendedName>
        <fullName evidence="5">Deacetylase sirtuin-type domain-containing protein</fullName>
    </recommendedName>
</protein>
<dbReference type="Proteomes" id="UP001149813">
    <property type="component" value="Unassembled WGS sequence"/>
</dbReference>
<dbReference type="Pfam" id="PF02146">
    <property type="entry name" value="SIR2"/>
    <property type="match status" value="1"/>
</dbReference>
<dbReference type="EMBL" id="JANBOJ010000002">
    <property type="protein sequence ID" value="KAJ1725717.1"/>
    <property type="molecule type" value="Genomic_DNA"/>
</dbReference>
<comment type="caution">
    <text evidence="6">The sequence shown here is derived from an EMBL/GenBank/DDBJ whole genome shotgun (WGS) entry which is preliminary data.</text>
</comment>
<dbReference type="GO" id="GO:0017136">
    <property type="term" value="F:histone deacetylase activity, NAD-dependent"/>
    <property type="evidence" value="ECO:0007669"/>
    <property type="project" value="TreeGrafter"/>
</dbReference>
<keyword evidence="2" id="KW-0808">Transferase</keyword>
<keyword evidence="7" id="KW-1185">Reference proteome</keyword>
<evidence type="ECO:0000313" key="7">
    <source>
        <dbReference type="Proteomes" id="UP001149813"/>
    </source>
</evidence>
<evidence type="ECO:0000256" key="4">
    <source>
        <dbReference type="PROSITE-ProRule" id="PRU00236"/>
    </source>
</evidence>
<feature type="binding site" evidence="4">
    <location>
        <position position="157"/>
    </location>
    <ligand>
        <name>Zn(2+)</name>
        <dbReference type="ChEBI" id="CHEBI:29105"/>
    </ligand>
</feature>
<keyword evidence="4" id="KW-0862">Zinc</keyword>
<evidence type="ECO:0000256" key="1">
    <source>
        <dbReference type="ARBA" id="ARBA00006924"/>
    </source>
</evidence>
<dbReference type="Gene3D" id="3.40.50.1220">
    <property type="entry name" value="TPP-binding domain"/>
    <property type="match status" value="1"/>
</dbReference>
<dbReference type="GO" id="GO:0046872">
    <property type="term" value="F:metal ion binding"/>
    <property type="evidence" value="ECO:0007669"/>
    <property type="project" value="UniProtKB-KW"/>
</dbReference>
<dbReference type="AlphaFoldDB" id="A0A9W7Y8H3"/>
<gene>
    <name evidence="6" type="ORF">LPJ53_000196</name>
</gene>
<dbReference type="InterPro" id="IPR003000">
    <property type="entry name" value="Sirtuin"/>
</dbReference>
<dbReference type="PANTHER" id="PTHR11085">
    <property type="entry name" value="NAD-DEPENDENT PROTEIN DEACYLASE SIRTUIN-5, MITOCHONDRIAL-RELATED"/>
    <property type="match status" value="1"/>
</dbReference>